<evidence type="ECO:0000256" key="1">
    <source>
        <dbReference type="ARBA" id="ARBA00022490"/>
    </source>
</evidence>
<dbReference type="GO" id="GO:0005737">
    <property type="term" value="C:cytoplasm"/>
    <property type="evidence" value="ECO:0007669"/>
    <property type="project" value="UniProtKB-SubCell"/>
</dbReference>
<keyword evidence="2 3" id="KW-0694">RNA-binding</keyword>
<dbReference type="InterPro" id="IPR020627">
    <property type="entry name" value="KhpA"/>
</dbReference>
<dbReference type="SUPFAM" id="SSF54814">
    <property type="entry name" value="Prokaryotic type KH domain (KH-domain type II)"/>
    <property type="match status" value="1"/>
</dbReference>
<dbReference type="GO" id="GO:0003723">
    <property type="term" value="F:RNA binding"/>
    <property type="evidence" value="ECO:0007669"/>
    <property type="project" value="UniProtKB-UniRule"/>
</dbReference>
<organism evidence="4 5">
    <name type="scientific">Candidatus Uhrbacteria bacterium CG_4_9_14_0_2_um_filter_41_50</name>
    <dbReference type="NCBI Taxonomy" id="1975031"/>
    <lineage>
        <taxon>Bacteria</taxon>
        <taxon>Candidatus Uhriibacteriota</taxon>
    </lineage>
</organism>
<keyword evidence="3" id="KW-0961">Cell wall biogenesis/degradation</keyword>
<comment type="subcellular location">
    <subcellularLocation>
        <location evidence="3">Cytoplasm</location>
    </subcellularLocation>
</comment>
<evidence type="ECO:0000313" key="4">
    <source>
        <dbReference type="EMBL" id="PJC24861.1"/>
    </source>
</evidence>
<dbReference type="Proteomes" id="UP000230251">
    <property type="component" value="Unassembled WGS sequence"/>
</dbReference>
<gene>
    <name evidence="3" type="primary">khpA</name>
    <name evidence="4" type="ORF">CO057_00625</name>
</gene>
<comment type="similarity">
    <text evidence="3">Belongs to the KhpA RNA-binding protein family.</text>
</comment>
<evidence type="ECO:0000256" key="3">
    <source>
        <dbReference type="HAMAP-Rule" id="MF_00088"/>
    </source>
</evidence>
<dbReference type="InterPro" id="IPR009019">
    <property type="entry name" value="KH_sf_prok-type"/>
</dbReference>
<keyword evidence="3" id="KW-0143">Chaperone</keyword>
<keyword evidence="1 3" id="KW-0963">Cytoplasm</keyword>
<reference evidence="5" key="1">
    <citation type="submission" date="2017-09" db="EMBL/GenBank/DDBJ databases">
        <title>Depth-based differentiation of microbial function through sediment-hosted aquifers and enrichment of novel symbionts in the deep terrestrial subsurface.</title>
        <authorList>
            <person name="Probst A.J."/>
            <person name="Ladd B."/>
            <person name="Jarett J.K."/>
            <person name="Geller-Mcgrath D.E."/>
            <person name="Sieber C.M.K."/>
            <person name="Emerson J.B."/>
            <person name="Anantharaman K."/>
            <person name="Thomas B.C."/>
            <person name="Malmstrom R."/>
            <person name="Stieglmeier M."/>
            <person name="Klingl A."/>
            <person name="Woyke T."/>
            <person name="Ryan C.M."/>
            <person name="Banfield J.F."/>
        </authorList>
    </citation>
    <scope>NUCLEOTIDE SEQUENCE [LARGE SCALE GENOMIC DNA]</scope>
</reference>
<dbReference type="GO" id="GO:0071555">
    <property type="term" value="P:cell wall organization"/>
    <property type="evidence" value="ECO:0007669"/>
    <property type="project" value="UniProtKB-KW"/>
</dbReference>
<sequence length="78" mass="8604">MHKLVEAIVKALVDYPEQVTCTEVTGTHSVILELSVARRDTGKVIGTKGVHADAIRQLLAAIGGKKHKRYVLEIIEER</sequence>
<evidence type="ECO:0000256" key="2">
    <source>
        <dbReference type="ARBA" id="ARBA00022884"/>
    </source>
</evidence>
<name>A0A2M8EQ93_9BACT</name>
<accession>A0A2M8EQ93</accession>
<comment type="function">
    <text evidence="3">A probable RNA chaperone. Forms a complex with KhpB which binds to cellular RNA and controls its expression. Plays a role in peptidoglycan (PG) homeostasis and cell length regulation.</text>
</comment>
<protein>
    <recommendedName>
        <fullName evidence="3">RNA-binding protein KhpA</fullName>
    </recommendedName>
    <alternativeName>
        <fullName evidence="3">KH-domain protein A</fullName>
    </alternativeName>
</protein>
<dbReference type="CDD" id="cd22533">
    <property type="entry name" value="KH-II_YlqC-like"/>
    <property type="match status" value="1"/>
</dbReference>
<dbReference type="Pfam" id="PF13083">
    <property type="entry name" value="KH_KhpA-B"/>
    <property type="match status" value="1"/>
</dbReference>
<dbReference type="PANTHER" id="PTHR34654:SF1">
    <property type="entry name" value="RNA-BINDING PROTEIN KHPA"/>
    <property type="match status" value="1"/>
</dbReference>
<dbReference type="GO" id="GO:0009252">
    <property type="term" value="P:peptidoglycan biosynthetic process"/>
    <property type="evidence" value="ECO:0007669"/>
    <property type="project" value="UniProtKB-UniRule"/>
</dbReference>
<dbReference type="AlphaFoldDB" id="A0A2M8EQ93"/>
<comment type="caution">
    <text evidence="4">The sequence shown here is derived from an EMBL/GenBank/DDBJ whole genome shotgun (WGS) entry which is preliminary data.</text>
</comment>
<proteinExistence type="inferred from homology"/>
<evidence type="ECO:0000313" key="5">
    <source>
        <dbReference type="Proteomes" id="UP000230251"/>
    </source>
</evidence>
<dbReference type="GO" id="GO:0008360">
    <property type="term" value="P:regulation of cell shape"/>
    <property type="evidence" value="ECO:0007669"/>
    <property type="project" value="UniProtKB-KW"/>
</dbReference>
<dbReference type="PANTHER" id="PTHR34654">
    <property type="entry name" value="UPF0109 PROTEIN SCO5592"/>
    <property type="match status" value="1"/>
</dbReference>
<dbReference type="HAMAP" id="MF_00088">
    <property type="entry name" value="KhpA"/>
    <property type="match status" value="1"/>
</dbReference>
<dbReference type="EMBL" id="PFSI01000014">
    <property type="protein sequence ID" value="PJC24861.1"/>
    <property type="molecule type" value="Genomic_DNA"/>
</dbReference>
<keyword evidence="3" id="KW-0133">Cell shape</keyword>
<comment type="subunit">
    <text evidence="3">Forms a complex with KhpB.</text>
</comment>